<evidence type="ECO:0000256" key="1">
    <source>
        <dbReference type="SAM" id="MobiDB-lite"/>
    </source>
</evidence>
<evidence type="ECO:0000259" key="2">
    <source>
        <dbReference type="Pfam" id="PF01272"/>
    </source>
</evidence>
<feature type="domain" description="Transcription elongation factor GreA/GreB C-terminal" evidence="2">
    <location>
        <begin position="68"/>
        <end position="142"/>
    </location>
</feature>
<evidence type="ECO:0000313" key="4">
    <source>
        <dbReference type="EMBL" id="MCW1935057.1"/>
    </source>
</evidence>
<protein>
    <submittedName>
        <fullName evidence="4">Nucleoside diphosphate kinase regulator</fullName>
    </submittedName>
</protein>
<dbReference type="InterPro" id="IPR029462">
    <property type="entry name" value="Rnk_N"/>
</dbReference>
<dbReference type="PANTHER" id="PTHR30437:SF5">
    <property type="entry name" value="REGULATOR OF NUCLEOSIDE DIPHOSPHATE KINASE"/>
    <property type="match status" value="1"/>
</dbReference>
<feature type="region of interest" description="Disordered" evidence="1">
    <location>
        <begin position="1"/>
        <end position="22"/>
    </location>
</feature>
<reference evidence="4 5" key="1">
    <citation type="submission" date="2022-10" db="EMBL/GenBank/DDBJ databases">
        <title>Pararhodobacter sp. nov., isolated from marine algae.</title>
        <authorList>
            <person name="Choi B.J."/>
            <person name="Kim J.M."/>
            <person name="Lee J.K."/>
            <person name="Choi D.G."/>
            <person name="Jeon C.O."/>
        </authorList>
    </citation>
    <scope>NUCLEOTIDE SEQUENCE [LARGE SCALE GENOMIC DNA]</scope>
    <source>
        <strain evidence="4 5">ZQ420</strain>
    </source>
</reference>
<keyword evidence="5" id="KW-1185">Reference proteome</keyword>
<dbReference type="InterPro" id="IPR023459">
    <property type="entry name" value="Tscrpt_elong_fac_GreA/B_fam"/>
</dbReference>
<keyword evidence="4" id="KW-0418">Kinase</keyword>
<feature type="compositionally biased region" description="Polar residues" evidence="1">
    <location>
        <begin position="1"/>
        <end position="16"/>
    </location>
</feature>
<dbReference type="RefSeq" id="WP_264507941.1">
    <property type="nucleotide sequence ID" value="NZ_JAPDFL010000002.1"/>
</dbReference>
<dbReference type="PANTHER" id="PTHR30437">
    <property type="entry name" value="TRANSCRIPTION ELONGATION FACTOR GREA"/>
    <property type="match status" value="1"/>
</dbReference>
<dbReference type="GO" id="GO:0016301">
    <property type="term" value="F:kinase activity"/>
    <property type="evidence" value="ECO:0007669"/>
    <property type="project" value="UniProtKB-KW"/>
</dbReference>
<dbReference type="Pfam" id="PF14760">
    <property type="entry name" value="Rnk_N"/>
    <property type="match status" value="1"/>
</dbReference>
<evidence type="ECO:0000259" key="3">
    <source>
        <dbReference type="Pfam" id="PF14760"/>
    </source>
</evidence>
<gene>
    <name evidence="4" type="primary">rnk</name>
    <name evidence="4" type="ORF">OKW52_23060</name>
</gene>
<proteinExistence type="predicted"/>
<feature type="domain" description="Regulator of nucleoside diphosphate kinase N-terminal" evidence="3">
    <location>
        <begin position="21"/>
        <end position="61"/>
    </location>
</feature>
<keyword evidence="4" id="KW-0808">Transferase</keyword>
<organism evidence="4 5">
    <name type="scientific">Pararhodobacter zhoushanensis</name>
    <dbReference type="NCBI Taxonomy" id="2479545"/>
    <lineage>
        <taxon>Bacteria</taxon>
        <taxon>Pseudomonadati</taxon>
        <taxon>Pseudomonadota</taxon>
        <taxon>Alphaproteobacteria</taxon>
        <taxon>Rhodobacterales</taxon>
        <taxon>Paracoccaceae</taxon>
        <taxon>Pararhodobacter</taxon>
    </lineage>
</organism>
<sequence length="147" mass="15826">MTLSTPQPNGLPSGRSSPRLPKIHLDKSHVGRLEALASAMMRRAPEIGERLMDEIARAKLVAPEKLRADIVTIGSKVTYRDLGTDRLVTVAVVYPEDADIDRQRISVVTPIGVALVGLSVGAKISWIARDAETRQLEVVSVAPPVTG</sequence>
<dbReference type="NCBIfam" id="NF004396">
    <property type="entry name" value="PRK05753.1"/>
    <property type="match status" value="1"/>
</dbReference>
<dbReference type="InterPro" id="IPR036953">
    <property type="entry name" value="GreA/GreB_C_sf"/>
</dbReference>
<dbReference type="EMBL" id="JAPDFL010000002">
    <property type="protein sequence ID" value="MCW1935057.1"/>
    <property type="molecule type" value="Genomic_DNA"/>
</dbReference>
<dbReference type="Pfam" id="PF01272">
    <property type="entry name" value="GreA_GreB"/>
    <property type="match status" value="1"/>
</dbReference>
<dbReference type="SUPFAM" id="SSF54534">
    <property type="entry name" value="FKBP-like"/>
    <property type="match status" value="1"/>
</dbReference>
<name>A0ABT3H5J7_9RHOB</name>
<dbReference type="Gene3D" id="3.10.50.30">
    <property type="entry name" value="Transcription elongation factor, GreA/GreB, C-terminal domain"/>
    <property type="match status" value="1"/>
</dbReference>
<dbReference type="InterPro" id="IPR001437">
    <property type="entry name" value="Tscrpt_elong_fac_GreA/B_C"/>
</dbReference>
<accession>A0ABT3H5J7</accession>
<comment type="caution">
    <text evidence="4">The sequence shown here is derived from an EMBL/GenBank/DDBJ whole genome shotgun (WGS) entry which is preliminary data.</text>
</comment>
<dbReference type="Proteomes" id="UP001208938">
    <property type="component" value="Unassembled WGS sequence"/>
</dbReference>
<evidence type="ECO:0000313" key="5">
    <source>
        <dbReference type="Proteomes" id="UP001208938"/>
    </source>
</evidence>